<protein>
    <recommendedName>
        <fullName evidence="2">Methyltransferase FkbM domain-containing protein</fullName>
    </recommendedName>
</protein>
<keyword evidence="1" id="KW-0472">Membrane</keyword>
<keyword evidence="1" id="KW-1133">Transmembrane helix</keyword>
<feature type="transmembrane region" description="Helical" evidence="1">
    <location>
        <begin position="36"/>
        <end position="56"/>
    </location>
</feature>
<dbReference type="PANTHER" id="PTHR34203">
    <property type="entry name" value="METHYLTRANSFERASE, FKBM FAMILY PROTEIN"/>
    <property type="match status" value="1"/>
</dbReference>
<dbReference type="AlphaFoldDB" id="A0A7S4JPP5"/>
<sequence length="353" mass="39655">MRHRIEPKDEICDRASVGKHEEFTGKSRTRIPRSSIWAYFIAAVLSCAIVFTYFAALAGTVPRKPSPESPLLPSELRGYAQYSGAIGKPGPNVKRDGDGCFHVFLDVGANIGVHGRFLLEPHEYPETWYAGDIFDEEFGPVRDNRDFCVFEIEANPRHGRELRLKSDAYKKMGWRYEVMNVAASDMDGEMEFNHNGDAGMEEWGFSVKELSDVMSTPEIVPSIRLASWIENHINKRHIPREPHYDDGKGRGPKVVMKIDIEGSEFIVLPDLMLSGAMCGIDLIFGETHEAFAPLHFEGHRPSLDTEYHASIITAALINTITTSRNCKTRFAPVDDESYLHDGVQLPKLDDLAT</sequence>
<evidence type="ECO:0000256" key="1">
    <source>
        <dbReference type="SAM" id="Phobius"/>
    </source>
</evidence>
<evidence type="ECO:0000259" key="2">
    <source>
        <dbReference type="Pfam" id="PF05050"/>
    </source>
</evidence>
<proteinExistence type="predicted"/>
<organism evidence="3">
    <name type="scientific">Odontella aurita</name>
    <dbReference type="NCBI Taxonomy" id="265563"/>
    <lineage>
        <taxon>Eukaryota</taxon>
        <taxon>Sar</taxon>
        <taxon>Stramenopiles</taxon>
        <taxon>Ochrophyta</taxon>
        <taxon>Bacillariophyta</taxon>
        <taxon>Mediophyceae</taxon>
        <taxon>Biddulphiophycidae</taxon>
        <taxon>Eupodiscales</taxon>
        <taxon>Odontellaceae</taxon>
        <taxon>Odontella</taxon>
    </lineage>
</organism>
<dbReference type="InterPro" id="IPR006342">
    <property type="entry name" value="FkbM_mtfrase"/>
</dbReference>
<dbReference type="SUPFAM" id="SSF53335">
    <property type="entry name" value="S-adenosyl-L-methionine-dependent methyltransferases"/>
    <property type="match status" value="1"/>
</dbReference>
<dbReference type="PANTHER" id="PTHR34203:SF13">
    <property type="entry name" value="EXPRESSED PROTEIN"/>
    <property type="match status" value="1"/>
</dbReference>
<reference evidence="3" key="1">
    <citation type="submission" date="2021-01" db="EMBL/GenBank/DDBJ databases">
        <authorList>
            <person name="Corre E."/>
            <person name="Pelletier E."/>
            <person name="Niang G."/>
            <person name="Scheremetjew M."/>
            <person name="Finn R."/>
            <person name="Kale V."/>
            <person name="Holt S."/>
            <person name="Cochrane G."/>
            <person name="Meng A."/>
            <person name="Brown T."/>
            <person name="Cohen L."/>
        </authorList>
    </citation>
    <scope>NUCLEOTIDE SEQUENCE</scope>
    <source>
        <strain evidence="3">Isolate 1302-5</strain>
    </source>
</reference>
<name>A0A7S4JPP5_9STRA</name>
<dbReference type="Gene3D" id="3.40.50.150">
    <property type="entry name" value="Vaccinia Virus protein VP39"/>
    <property type="match status" value="1"/>
</dbReference>
<dbReference type="InterPro" id="IPR052514">
    <property type="entry name" value="SAM-dependent_MTase"/>
</dbReference>
<evidence type="ECO:0000313" key="3">
    <source>
        <dbReference type="EMBL" id="CAE2270142.1"/>
    </source>
</evidence>
<feature type="domain" description="Methyltransferase FkbM" evidence="2">
    <location>
        <begin position="106"/>
        <end position="289"/>
    </location>
</feature>
<dbReference type="InterPro" id="IPR029063">
    <property type="entry name" value="SAM-dependent_MTases_sf"/>
</dbReference>
<dbReference type="EMBL" id="HBKQ01045723">
    <property type="protein sequence ID" value="CAE2270142.1"/>
    <property type="molecule type" value="Transcribed_RNA"/>
</dbReference>
<keyword evidence="1" id="KW-0812">Transmembrane</keyword>
<dbReference type="Pfam" id="PF05050">
    <property type="entry name" value="Methyltransf_21"/>
    <property type="match status" value="1"/>
</dbReference>
<accession>A0A7S4JPP5</accession>
<gene>
    <name evidence="3" type="ORF">OAUR00152_LOCUS31502</name>
</gene>